<organism evidence="5 6">
    <name type="scientific">Austropuccinia psidii MF-1</name>
    <dbReference type="NCBI Taxonomy" id="1389203"/>
    <lineage>
        <taxon>Eukaryota</taxon>
        <taxon>Fungi</taxon>
        <taxon>Dikarya</taxon>
        <taxon>Basidiomycota</taxon>
        <taxon>Pucciniomycotina</taxon>
        <taxon>Pucciniomycetes</taxon>
        <taxon>Pucciniales</taxon>
        <taxon>Sphaerophragmiaceae</taxon>
        <taxon>Austropuccinia</taxon>
    </lineage>
</organism>
<protein>
    <recommendedName>
        <fullName evidence="4">CCHC-type domain-containing protein</fullName>
    </recommendedName>
</protein>
<dbReference type="GO" id="GO:0006397">
    <property type="term" value="P:mRNA processing"/>
    <property type="evidence" value="ECO:0007669"/>
    <property type="project" value="UniProtKB-KW"/>
</dbReference>
<keyword evidence="6" id="KW-1185">Reference proteome</keyword>
<keyword evidence="1" id="KW-0507">mRNA processing</keyword>
<dbReference type="GO" id="GO:0008270">
    <property type="term" value="F:zinc ion binding"/>
    <property type="evidence" value="ECO:0007669"/>
    <property type="project" value="UniProtKB-KW"/>
</dbReference>
<feature type="domain" description="CCHC-type" evidence="4">
    <location>
        <begin position="41"/>
        <end position="57"/>
    </location>
</feature>
<reference evidence="5" key="1">
    <citation type="submission" date="2021-03" db="EMBL/GenBank/DDBJ databases">
        <title>Draft genome sequence of rust myrtle Austropuccinia psidii MF-1, a brazilian biotype.</title>
        <authorList>
            <person name="Quecine M.C."/>
            <person name="Pachon D.M.R."/>
            <person name="Bonatelli M.L."/>
            <person name="Correr F.H."/>
            <person name="Franceschini L.M."/>
            <person name="Leite T.F."/>
            <person name="Margarido G.R.A."/>
            <person name="Almeida C.A."/>
            <person name="Ferrarezi J.A."/>
            <person name="Labate C.A."/>
        </authorList>
    </citation>
    <scope>NUCLEOTIDE SEQUENCE</scope>
    <source>
        <strain evidence="5">MF-1</strain>
    </source>
</reference>
<keyword evidence="2" id="KW-0862">Zinc</keyword>
<sequence>MEDITIRTKIGRIWFKTPIGNKTSGKPVSRSKKPQDKAPLKCHKCGSASHLANTCPKKTRINEIEIEKDDIKETNYVPVHESDSEHSDKEELPDEHGICIF</sequence>
<evidence type="ECO:0000313" key="6">
    <source>
        <dbReference type="Proteomes" id="UP000765509"/>
    </source>
</evidence>
<feature type="region of interest" description="Disordered" evidence="3">
    <location>
        <begin position="17"/>
        <end position="41"/>
    </location>
</feature>
<evidence type="ECO:0000256" key="1">
    <source>
        <dbReference type="ARBA" id="ARBA00022664"/>
    </source>
</evidence>
<feature type="region of interest" description="Disordered" evidence="3">
    <location>
        <begin position="73"/>
        <end position="101"/>
    </location>
</feature>
<dbReference type="OrthoDB" id="2507422at2759"/>
<dbReference type="PROSITE" id="PS50158">
    <property type="entry name" value="ZF_CCHC"/>
    <property type="match status" value="1"/>
</dbReference>
<gene>
    <name evidence="5" type="ORF">O181_051033</name>
</gene>
<dbReference type="Proteomes" id="UP000765509">
    <property type="component" value="Unassembled WGS sequence"/>
</dbReference>
<feature type="compositionally biased region" description="Basic and acidic residues" evidence="3">
    <location>
        <begin position="80"/>
        <end position="101"/>
    </location>
</feature>
<dbReference type="InterPro" id="IPR036875">
    <property type="entry name" value="Znf_CCHC_sf"/>
</dbReference>
<evidence type="ECO:0000313" key="5">
    <source>
        <dbReference type="EMBL" id="MBW0511318.1"/>
    </source>
</evidence>
<evidence type="ECO:0000256" key="2">
    <source>
        <dbReference type="PROSITE-ProRule" id="PRU00047"/>
    </source>
</evidence>
<accession>A0A9Q3E2W1</accession>
<evidence type="ECO:0000259" key="4">
    <source>
        <dbReference type="PROSITE" id="PS50158"/>
    </source>
</evidence>
<keyword evidence="2" id="KW-0863">Zinc-finger</keyword>
<name>A0A9Q3E2W1_9BASI</name>
<proteinExistence type="predicted"/>
<dbReference type="InterPro" id="IPR001878">
    <property type="entry name" value="Znf_CCHC"/>
</dbReference>
<dbReference type="SUPFAM" id="SSF57756">
    <property type="entry name" value="Retrovirus zinc finger-like domains"/>
    <property type="match status" value="1"/>
</dbReference>
<comment type="caution">
    <text evidence="5">The sequence shown here is derived from an EMBL/GenBank/DDBJ whole genome shotgun (WGS) entry which is preliminary data.</text>
</comment>
<dbReference type="GO" id="GO:0003676">
    <property type="term" value="F:nucleic acid binding"/>
    <property type="evidence" value="ECO:0007669"/>
    <property type="project" value="InterPro"/>
</dbReference>
<dbReference type="AlphaFoldDB" id="A0A9Q3E2W1"/>
<dbReference type="EMBL" id="AVOT02022127">
    <property type="protein sequence ID" value="MBW0511318.1"/>
    <property type="molecule type" value="Genomic_DNA"/>
</dbReference>
<keyword evidence="2" id="KW-0479">Metal-binding</keyword>
<evidence type="ECO:0000256" key="3">
    <source>
        <dbReference type="SAM" id="MobiDB-lite"/>
    </source>
</evidence>
<dbReference type="Gene3D" id="4.10.60.10">
    <property type="entry name" value="Zinc finger, CCHC-type"/>
    <property type="match status" value="1"/>
</dbReference>